<feature type="compositionally biased region" description="Basic and acidic residues" evidence="6">
    <location>
        <begin position="1"/>
        <end position="10"/>
    </location>
</feature>
<dbReference type="Pfam" id="PF04542">
    <property type="entry name" value="Sigma70_r2"/>
    <property type="match status" value="1"/>
</dbReference>
<evidence type="ECO:0000256" key="3">
    <source>
        <dbReference type="ARBA" id="ARBA00023082"/>
    </source>
</evidence>
<dbReference type="InterPro" id="IPR007627">
    <property type="entry name" value="RNA_pol_sigma70_r2"/>
</dbReference>
<dbReference type="EMBL" id="JELX01001639">
    <property type="protein sequence ID" value="KYF58277.1"/>
    <property type="molecule type" value="Genomic_DNA"/>
</dbReference>
<accession>A0A150PR84</accession>
<comment type="similarity">
    <text evidence="1">Belongs to the sigma-70 factor family. ECF subfamily.</text>
</comment>
<evidence type="ECO:0000256" key="2">
    <source>
        <dbReference type="ARBA" id="ARBA00023015"/>
    </source>
</evidence>
<dbReference type="GO" id="GO:0006352">
    <property type="term" value="P:DNA-templated transcription initiation"/>
    <property type="evidence" value="ECO:0007669"/>
    <property type="project" value="InterPro"/>
</dbReference>
<evidence type="ECO:0000313" key="9">
    <source>
        <dbReference type="Proteomes" id="UP000075604"/>
    </source>
</evidence>
<feature type="compositionally biased region" description="Basic residues" evidence="6">
    <location>
        <begin position="19"/>
        <end position="30"/>
    </location>
</feature>
<dbReference type="InterPro" id="IPR036388">
    <property type="entry name" value="WH-like_DNA-bd_sf"/>
</dbReference>
<proteinExistence type="inferred from homology"/>
<keyword evidence="3" id="KW-0731">Sigma factor</keyword>
<evidence type="ECO:0000256" key="5">
    <source>
        <dbReference type="ARBA" id="ARBA00023163"/>
    </source>
</evidence>
<organism evidence="8 9">
    <name type="scientific">Sorangium cellulosum</name>
    <name type="common">Polyangium cellulosum</name>
    <dbReference type="NCBI Taxonomy" id="56"/>
    <lineage>
        <taxon>Bacteria</taxon>
        <taxon>Pseudomonadati</taxon>
        <taxon>Myxococcota</taxon>
        <taxon>Polyangia</taxon>
        <taxon>Polyangiales</taxon>
        <taxon>Polyangiaceae</taxon>
        <taxon>Sorangium</taxon>
    </lineage>
</organism>
<feature type="domain" description="RNA polymerase sigma-70 region 2" evidence="7">
    <location>
        <begin position="54"/>
        <end position="124"/>
    </location>
</feature>
<dbReference type="InterPro" id="IPR039425">
    <property type="entry name" value="RNA_pol_sigma-70-like"/>
</dbReference>
<dbReference type="InterPro" id="IPR013325">
    <property type="entry name" value="RNA_pol_sigma_r2"/>
</dbReference>
<dbReference type="AlphaFoldDB" id="A0A150PR84"/>
<name>A0A150PR84_SORCE</name>
<evidence type="ECO:0000256" key="4">
    <source>
        <dbReference type="ARBA" id="ARBA00023125"/>
    </source>
</evidence>
<evidence type="ECO:0000313" key="8">
    <source>
        <dbReference type="EMBL" id="KYF58277.1"/>
    </source>
</evidence>
<dbReference type="InterPro" id="IPR014284">
    <property type="entry name" value="RNA_pol_sigma-70_dom"/>
</dbReference>
<dbReference type="InterPro" id="IPR013324">
    <property type="entry name" value="RNA_pol_sigma_r3/r4-like"/>
</dbReference>
<sequence>MRTVRPRPEEGQEIDPPSRRRPRSTARGRLGRPPEPRHASSHPAVYLEATALLEHRPLIRSTLRARGVRAADLDDVTQETVLGAFRSMRAGRFRPSLDQPPGDALRAWLAAVASRQASHYRDKAYRRYEVAAVEPHRLAAFAAHSPEPRLVARGLLRAFHRLRAELRDVLALTATGLTMREIAAALAIPRPTVATRLRLARRLFARALTRRRRWPR</sequence>
<evidence type="ECO:0000256" key="1">
    <source>
        <dbReference type="ARBA" id="ARBA00010641"/>
    </source>
</evidence>
<keyword evidence="2" id="KW-0805">Transcription regulation</keyword>
<dbReference type="NCBIfam" id="TIGR02937">
    <property type="entry name" value="sigma70-ECF"/>
    <property type="match status" value="1"/>
</dbReference>
<reference evidence="8 9" key="1">
    <citation type="submission" date="2014-02" db="EMBL/GenBank/DDBJ databases">
        <title>The small core and large imbalanced accessory genome model reveals a collaborative survival strategy of Sorangium cellulosum strains in nature.</title>
        <authorList>
            <person name="Han K."/>
            <person name="Peng R."/>
            <person name="Blom J."/>
            <person name="Li Y.-Z."/>
        </authorList>
    </citation>
    <scope>NUCLEOTIDE SEQUENCE [LARGE SCALE GENOMIC DNA]</scope>
    <source>
        <strain evidence="8 9">So0157-18</strain>
    </source>
</reference>
<dbReference type="GO" id="GO:0016987">
    <property type="term" value="F:sigma factor activity"/>
    <property type="evidence" value="ECO:0007669"/>
    <property type="project" value="UniProtKB-KW"/>
</dbReference>
<evidence type="ECO:0000256" key="6">
    <source>
        <dbReference type="SAM" id="MobiDB-lite"/>
    </source>
</evidence>
<dbReference type="PANTHER" id="PTHR43133:SF8">
    <property type="entry name" value="RNA POLYMERASE SIGMA FACTOR HI_1459-RELATED"/>
    <property type="match status" value="1"/>
</dbReference>
<dbReference type="GO" id="GO:0003677">
    <property type="term" value="F:DNA binding"/>
    <property type="evidence" value="ECO:0007669"/>
    <property type="project" value="UniProtKB-KW"/>
</dbReference>
<evidence type="ECO:0000259" key="7">
    <source>
        <dbReference type="Pfam" id="PF04542"/>
    </source>
</evidence>
<keyword evidence="5" id="KW-0804">Transcription</keyword>
<gene>
    <name evidence="8" type="ORF">BE04_28935</name>
</gene>
<dbReference type="SUPFAM" id="SSF88946">
    <property type="entry name" value="Sigma2 domain of RNA polymerase sigma factors"/>
    <property type="match status" value="1"/>
</dbReference>
<feature type="region of interest" description="Disordered" evidence="6">
    <location>
        <begin position="1"/>
        <end position="43"/>
    </location>
</feature>
<dbReference type="SUPFAM" id="SSF88659">
    <property type="entry name" value="Sigma3 and sigma4 domains of RNA polymerase sigma factors"/>
    <property type="match status" value="1"/>
</dbReference>
<dbReference type="Gene3D" id="1.10.1740.10">
    <property type="match status" value="1"/>
</dbReference>
<comment type="caution">
    <text evidence="8">The sequence shown here is derived from an EMBL/GenBank/DDBJ whole genome shotgun (WGS) entry which is preliminary data.</text>
</comment>
<dbReference type="PANTHER" id="PTHR43133">
    <property type="entry name" value="RNA POLYMERASE ECF-TYPE SIGMA FACTO"/>
    <property type="match status" value="1"/>
</dbReference>
<dbReference type="Gene3D" id="1.10.10.10">
    <property type="entry name" value="Winged helix-like DNA-binding domain superfamily/Winged helix DNA-binding domain"/>
    <property type="match status" value="1"/>
</dbReference>
<dbReference type="Proteomes" id="UP000075604">
    <property type="component" value="Unassembled WGS sequence"/>
</dbReference>
<keyword evidence="4" id="KW-0238">DNA-binding</keyword>
<protein>
    <recommendedName>
        <fullName evidence="7">RNA polymerase sigma-70 region 2 domain-containing protein</fullName>
    </recommendedName>
</protein>